<gene>
    <name evidence="2" type="ORF">DFR29_103165</name>
</gene>
<dbReference type="RefSeq" id="WP_166653915.1">
    <property type="nucleotide sequence ID" value="NZ_SNZH01000003.1"/>
</dbReference>
<dbReference type="Proteomes" id="UP000295293">
    <property type="component" value="Unassembled WGS sequence"/>
</dbReference>
<sequence>MHAIRYLLLPLLLAAACGAAAAEDARLAQIWPEHQQRLREPQKTVDAVNADPGIPRSDAEAKAVVEELLAEAHLPLDGKALLGEWRVRSLQGTRYGVFPYPWFKARVSERDGKLFFEKLTGSQRRSGWLLPPADGKGDWFFVGGASVNEDPQVGYSKADGASEARASDSVGLAWGIAEDRVLMLLDTRGDDYEVYQLKRP</sequence>
<evidence type="ECO:0000313" key="3">
    <source>
        <dbReference type="Proteomes" id="UP000295293"/>
    </source>
</evidence>
<keyword evidence="1" id="KW-0732">Signal</keyword>
<feature type="chain" id="PRO_5020751691" evidence="1">
    <location>
        <begin position="22"/>
        <end position="200"/>
    </location>
</feature>
<dbReference type="AlphaFoldDB" id="A0A4R6Z4N2"/>
<comment type="caution">
    <text evidence="2">The sequence shown here is derived from an EMBL/GenBank/DDBJ whole genome shotgun (WGS) entry which is preliminary data.</text>
</comment>
<dbReference type="Pfam" id="PF16233">
    <property type="entry name" value="DUF4893"/>
    <property type="match status" value="1"/>
</dbReference>
<dbReference type="InterPro" id="IPR032609">
    <property type="entry name" value="DUF4893"/>
</dbReference>
<reference evidence="2 3" key="1">
    <citation type="submission" date="2019-03" db="EMBL/GenBank/DDBJ databases">
        <title>Genomic Encyclopedia of Type Strains, Phase IV (KMG-IV): sequencing the most valuable type-strain genomes for metagenomic binning, comparative biology and taxonomic classification.</title>
        <authorList>
            <person name="Goeker M."/>
        </authorList>
    </citation>
    <scope>NUCLEOTIDE SEQUENCE [LARGE SCALE GENOMIC DNA]</scope>
    <source>
        <strain evidence="2 3">DSM 21667</strain>
    </source>
</reference>
<proteinExistence type="predicted"/>
<protein>
    <submittedName>
        <fullName evidence="2">Uncharacterized protein DUF4893</fullName>
    </submittedName>
</protein>
<dbReference type="PROSITE" id="PS51257">
    <property type="entry name" value="PROKAR_LIPOPROTEIN"/>
    <property type="match status" value="1"/>
</dbReference>
<evidence type="ECO:0000256" key="1">
    <source>
        <dbReference type="SAM" id="SignalP"/>
    </source>
</evidence>
<accession>A0A4R6Z4N2</accession>
<evidence type="ECO:0000313" key="2">
    <source>
        <dbReference type="EMBL" id="TDR46630.1"/>
    </source>
</evidence>
<feature type="signal peptide" evidence="1">
    <location>
        <begin position="1"/>
        <end position="21"/>
    </location>
</feature>
<organism evidence="2 3">
    <name type="scientific">Tahibacter aquaticus</name>
    <dbReference type="NCBI Taxonomy" id="520092"/>
    <lineage>
        <taxon>Bacteria</taxon>
        <taxon>Pseudomonadati</taxon>
        <taxon>Pseudomonadota</taxon>
        <taxon>Gammaproteobacteria</taxon>
        <taxon>Lysobacterales</taxon>
        <taxon>Rhodanobacteraceae</taxon>
        <taxon>Tahibacter</taxon>
    </lineage>
</organism>
<name>A0A4R6Z4N2_9GAMM</name>
<keyword evidence="3" id="KW-1185">Reference proteome</keyword>
<dbReference type="EMBL" id="SNZH01000003">
    <property type="protein sequence ID" value="TDR46630.1"/>
    <property type="molecule type" value="Genomic_DNA"/>
</dbReference>